<gene>
    <name evidence="2" type="ORF">PCANC_17842</name>
</gene>
<feature type="compositionally biased region" description="Basic residues" evidence="1">
    <location>
        <begin position="395"/>
        <end position="406"/>
    </location>
</feature>
<keyword evidence="3" id="KW-1185">Reference proteome</keyword>
<proteinExistence type="predicted"/>
<evidence type="ECO:0000313" key="3">
    <source>
        <dbReference type="Proteomes" id="UP000235388"/>
    </source>
</evidence>
<accession>A0A2N5SLU0</accession>
<feature type="compositionally biased region" description="Polar residues" evidence="1">
    <location>
        <begin position="328"/>
        <end position="345"/>
    </location>
</feature>
<feature type="region of interest" description="Disordered" evidence="1">
    <location>
        <begin position="144"/>
        <end position="191"/>
    </location>
</feature>
<feature type="compositionally biased region" description="Basic residues" evidence="1">
    <location>
        <begin position="537"/>
        <end position="546"/>
    </location>
</feature>
<protein>
    <submittedName>
        <fullName evidence="2">Uncharacterized protein</fullName>
    </submittedName>
</protein>
<reference evidence="2 3" key="1">
    <citation type="submission" date="2017-11" db="EMBL/GenBank/DDBJ databases">
        <title>De novo assembly and phasing of dikaryotic genomes from two isolates of Puccinia coronata f. sp. avenae, the causal agent of oat crown rust.</title>
        <authorList>
            <person name="Miller M.E."/>
            <person name="Zhang Y."/>
            <person name="Omidvar V."/>
            <person name="Sperschneider J."/>
            <person name="Schwessinger B."/>
            <person name="Raley C."/>
            <person name="Palmer J.M."/>
            <person name="Garnica D."/>
            <person name="Upadhyaya N."/>
            <person name="Rathjen J."/>
            <person name="Taylor J.M."/>
            <person name="Park R.F."/>
            <person name="Dodds P.N."/>
            <person name="Hirsch C.D."/>
            <person name="Kianian S.F."/>
            <person name="Figueroa M."/>
        </authorList>
    </citation>
    <scope>NUCLEOTIDE SEQUENCE [LARGE SCALE GENOMIC DNA]</scope>
    <source>
        <strain evidence="2">12NC29</strain>
    </source>
</reference>
<feature type="region of interest" description="Disordered" evidence="1">
    <location>
        <begin position="1"/>
        <end position="78"/>
    </location>
</feature>
<feature type="compositionally biased region" description="Polar residues" evidence="1">
    <location>
        <begin position="302"/>
        <end position="315"/>
    </location>
</feature>
<dbReference type="STRING" id="200324.A0A2N5SLU0"/>
<dbReference type="AlphaFoldDB" id="A0A2N5SLU0"/>
<feature type="region of interest" description="Disordered" evidence="1">
    <location>
        <begin position="537"/>
        <end position="666"/>
    </location>
</feature>
<dbReference type="Proteomes" id="UP000235388">
    <property type="component" value="Unassembled WGS sequence"/>
</dbReference>
<name>A0A2N5SLU0_9BASI</name>
<feature type="compositionally biased region" description="Low complexity" evidence="1">
    <location>
        <begin position="551"/>
        <end position="577"/>
    </location>
</feature>
<feature type="region of interest" description="Disordered" evidence="1">
    <location>
        <begin position="289"/>
        <end position="420"/>
    </location>
</feature>
<dbReference type="EMBL" id="PGCJ01000927">
    <property type="protein sequence ID" value="PLW14210.1"/>
    <property type="molecule type" value="Genomic_DNA"/>
</dbReference>
<evidence type="ECO:0000256" key="1">
    <source>
        <dbReference type="SAM" id="MobiDB-lite"/>
    </source>
</evidence>
<evidence type="ECO:0000313" key="2">
    <source>
        <dbReference type="EMBL" id="PLW14210.1"/>
    </source>
</evidence>
<dbReference type="OrthoDB" id="2507488at2759"/>
<feature type="compositionally biased region" description="Basic and acidic residues" evidence="1">
    <location>
        <begin position="50"/>
        <end position="62"/>
    </location>
</feature>
<feature type="compositionally biased region" description="Basic residues" evidence="1">
    <location>
        <begin position="1"/>
        <end position="10"/>
    </location>
</feature>
<sequence length="666" mass="72110">MLTNKKKRKVPTQQSTTTIQTHTTQASGIITTSFIRPTETETETELESESESKSKSESKSELESESESNATTNNQQHKDHLITIGVGVCSYYVRMRKRPISSPRHYGRQLHKLTRAHSQIHSNSSNNPLDTLNELEHDLNAWQTPIQHNCPPPRYRPQHKKPNKRSLTPSPPRPITIPEVQQPTQSSNPLPLPILPNLYDPALPIDFSYPSYPYALPAPTPSTSYYPAHPQQPSRIPFPPPDYDGQFSFRLEMQQVCQRLLGLHLAISTDKQNRAVQVQEAMRIAMETLNHPTGPAHYPQDSALTSTRTSNTPSAQVAPLTASRPDSHSTQQNLHSQPTRQSSTGAADHGPSGPPPSEPPPPLPPAQKHPGSAGEPPATSEALDGRAAAEQTARKDKKKGKKKRSAHANANNIHHRDNYVPSRLPASYALRPGAGGPGLLGGRTKEWARVRVEYEGRRGKRGGYIDPTVTSLDEAGASASAGSASAGGGGAAHCQLGPSPIARFFVEPDEWICAFCEHELWFGDNQRLLSVIKNRKQVLRRRRRAKERAARAASGIPPTTTNTNTNPASTTPATASVPPAPSTAAPPPASTHPPSAPRIEPGKGKKSKNRANARGPTCSLPTSRRPAPMEGDAQDDPPPLPPLSSQAGHPASTDRMPPDKLACSGS</sequence>
<feature type="compositionally biased region" description="Pro residues" evidence="1">
    <location>
        <begin position="352"/>
        <end position="367"/>
    </location>
</feature>
<feature type="compositionally biased region" description="Low complexity" evidence="1">
    <location>
        <begin position="12"/>
        <end position="25"/>
    </location>
</feature>
<feature type="compositionally biased region" description="Acidic residues" evidence="1">
    <location>
        <begin position="40"/>
        <end position="49"/>
    </location>
</feature>
<comment type="caution">
    <text evidence="2">The sequence shown here is derived from an EMBL/GenBank/DDBJ whole genome shotgun (WGS) entry which is preliminary data.</text>
</comment>
<feature type="compositionally biased region" description="Polar residues" evidence="1">
    <location>
        <begin position="26"/>
        <end position="35"/>
    </location>
</feature>
<feature type="compositionally biased region" description="Pro residues" evidence="1">
    <location>
        <begin position="578"/>
        <end position="596"/>
    </location>
</feature>
<organism evidence="2 3">
    <name type="scientific">Puccinia coronata f. sp. avenae</name>
    <dbReference type="NCBI Taxonomy" id="200324"/>
    <lineage>
        <taxon>Eukaryota</taxon>
        <taxon>Fungi</taxon>
        <taxon>Dikarya</taxon>
        <taxon>Basidiomycota</taxon>
        <taxon>Pucciniomycotina</taxon>
        <taxon>Pucciniomycetes</taxon>
        <taxon>Pucciniales</taxon>
        <taxon>Pucciniaceae</taxon>
        <taxon>Puccinia</taxon>
    </lineage>
</organism>